<evidence type="ECO:0000256" key="2">
    <source>
        <dbReference type="ARBA" id="ARBA00013855"/>
    </source>
</evidence>
<comment type="similarity">
    <text evidence="1">Belongs to the MreC family.</text>
</comment>
<evidence type="ECO:0000259" key="5">
    <source>
        <dbReference type="Pfam" id="PF04085"/>
    </source>
</evidence>
<dbReference type="Gene3D" id="2.40.10.340">
    <property type="entry name" value="Rod shape-determining protein MreC, domain 1"/>
    <property type="match status" value="1"/>
</dbReference>
<name>X1VUE6_9ZZZZ</name>
<gene>
    <name evidence="6" type="ORF">S12H4_58726</name>
</gene>
<dbReference type="PANTHER" id="PTHR34138:SF1">
    <property type="entry name" value="CELL SHAPE-DETERMINING PROTEIN MREC"/>
    <property type="match status" value="1"/>
</dbReference>
<dbReference type="EMBL" id="BARW01038215">
    <property type="protein sequence ID" value="GAJ21241.1"/>
    <property type="molecule type" value="Genomic_DNA"/>
</dbReference>
<dbReference type="GO" id="GO:0005886">
    <property type="term" value="C:plasma membrane"/>
    <property type="evidence" value="ECO:0007669"/>
    <property type="project" value="TreeGrafter"/>
</dbReference>
<dbReference type="InterPro" id="IPR055342">
    <property type="entry name" value="MreC_beta-barrel_core"/>
</dbReference>
<protein>
    <recommendedName>
        <fullName evidence="2">Cell shape-determining protein MreC</fullName>
    </recommendedName>
    <alternativeName>
        <fullName evidence="4">Cell shape protein MreC</fullName>
    </alternativeName>
</protein>
<dbReference type="InterPro" id="IPR042177">
    <property type="entry name" value="Cell/Rod_1"/>
</dbReference>
<sequence>CRGMLKGRELSECSFDYVIKACDIETGDAIVTSGLGRTFPKGLYLGTVKKIKDSPDKLFKDVMVAPAVDFSKLEEVLVILRSGFVPGASIDD</sequence>
<dbReference type="InterPro" id="IPR007221">
    <property type="entry name" value="MreC"/>
</dbReference>
<dbReference type="GO" id="GO:0008360">
    <property type="term" value="P:regulation of cell shape"/>
    <property type="evidence" value="ECO:0007669"/>
    <property type="project" value="UniProtKB-KW"/>
</dbReference>
<feature type="domain" description="Rod shape-determining protein MreC beta-barrel core" evidence="5">
    <location>
        <begin position="2"/>
        <end position="79"/>
    </location>
</feature>
<dbReference type="Pfam" id="PF04085">
    <property type="entry name" value="MreC"/>
    <property type="match status" value="1"/>
</dbReference>
<dbReference type="InterPro" id="IPR042175">
    <property type="entry name" value="Cell/Rod_MreC_2"/>
</dbReference>
<accession>X1VUE6</accession>
<reference evidence="6" key="1">
    <citation type="journal article" date="2014" name="Front. Microbiol.">
        <title>High frequency of phylogenetically diverse reductive dehalogenase-homologous genes in deep subseafloor sedimentary metagenomes.</title>
        <authorList>
            <person name="Kawai M."/>
            <person name="Futagami T."/>
            <person name="Toyoda A."/>
            <person name="Takaki Y."/>
            <person name="Nishi S."/>
            <person name="Hori S."/>
            <person name="Arai W."/>
            <person name="Tsubouchi T."/>
            <person name="Morono Y."/>
            <person name="Uchiyama I."/>
            <person name="Ito T."/>
            <person name="Fujiyama A."/>
            <person name="Inagaki F."/>
            <person name="Takami H."/>
        </authorList>
    </citation>
    <scope>NUCLEOTIDE SEQUENCE</scope>
    <source>
        <strain evidence="6">Expedition CK06-06</strain>
    </source>
</reference>
<dbReference type="AlphaFoldDB" id="X1VUE6"/>
<feature type="non-terminal residue" evidence="6">
    <location>
        <position position="1"/>
    </location>
</feature>
<comment type="caution">
    <text evidence="6">The sequence shown here is derived from an EMBL/GenBank/DDBJ whole genome shotgun (WGS) entry which is preliminary data.</text>
</comment>
<dbReference type="Gene3D" id="2.40.10.350">
    <property type="entry name" value="Rod shape-determining protein MreC, domain 2"/>
    <property type="match status" value="1"/>
</dbReference>
<evidence type="ECO:0000256" key="3">
    <source>
        <dbReference type="ARBA" id="ARBA00022960"/>
    </source>
</evidence>
<dbReference type="PANTHER" id="PTHR34138">
    <property type="entry name" value="CELL SHAPE-DETERMINING PROTEIN MREC"/>
    <property type="match status" value="1"/>
</dbReference>
<keyword evidence="3" id="KW-0133">Cell shape</keyword>
<proteinExistence type="inferred from homology"/>
<evidence type="ECO:0000256" key="1">
    <source>
        <dbReference type="ARBA" id="ARBA00009369"/>
    </source>
</evidence>
<organism evidence="6">
    <name type="scientific">marine sediment metagenome</name>
    <dbReference type="NCBI Taxonomy" id="412755"/>
    <lineage>
        <taxon>unclassified sequences</taxon>
        <taxon>metagenomes</taxon>
        <taxon>ecological metagenomes</taxon>
    </lineage>
</organism>
<evidence type="ECO:0000256" key="4">
    <source>
        <dbReference type="ARBA" id="ARBA00032089"/>
    </source>
</evidence>
<evidence type="ECO:0000313" key="6">
    <source>
        <dbReference type="EMBL" id="GAJ21241.1"/>
    </source>
</evidence>